<dbReference type="Pfam" id="PF08634">
    <property type="entry name" value="Pet127"/>
    <property type="match status" value="1"/>
</dbReference>
<dbReference type="Proteomes" id="UP000316270">
    <property type="component" value="Chromosome 4"/>
</dbReference>
<feature type="compositionally biased region" description="Polar residues" evidence="1">
    <location>
        <begin position="184"/>
        <end position="193"/>
    </location>
</feature>
<dbReference type="PANTHER" id="PTHR31014:SF0">
    <property type="entry name" value="MITOCHONDRIAL TRANSLATION SYSTEM COMPONENT PET127-RELATED"/>
    <property type="match status" value="1"/>
</dbReference>
<accession>A0A517L403</accession>
<dbReference type="GO" id="GO:0000964">
    <property type="term" value="P:mitochondrial RNA 5'-end processing"/>
    <property type="evidence" value="ECO:0007669"/>
    <property type="project" value="TreeGrafter"/>
</dbReference>
<dbReference type="OrthoDB" id="10249045at2759"/>
<keyword evidence="3" id="KW-1185">Reference proteome</keyword>
<feature type="region of interest" description="Disordered" evidence="1">
    <location>
        <begin position="752"/>
        <end position="778"/>
    </location>
</feature>
<feature type="region of interest" description="Disordered" evidence="1">
    <location>
        <begin position="324"/>
        <end position="349"/>
    </location>
</feature>
<evidence type="ECO:0000256" key="1">
    <source>
        <dbReference type="SAM" id="MobiDB-lite"/>
    </source>
</evidence>
<feature type="compositionally biased region" description="Basic and acidic residues" evidence="1">
    <location>
        <begin position="752"/>
        <end position="761"/>
    </location>
</feature>
<feature type="region of interest" description="Disordered" evidence="1">
    <location>
        <begin position="72"/>
        <end position="139"/>
    </location>
</feature>
<reference evidence="2 3" key="1">
    <citation type="submission" date="2019-07" db="EMBL/GenBank/DDBJ databases">
        <title>Finished genome of Venturia effusa.</title>
        <authorList>
            <person name="Young C.A."/>
            <person name="Cox M.P."/>
            <person name="Ganley A.R.D."/>
            <person name="David W.J."/>
        </authorList>
    </citation>
    <scope>NUCLEOTIDE SEQUENCE [LARGE SCALE GENOMIC DNA]</scope>
    <source>
        <strain evidence="3">albino</strain>
    </source>
</reference>
<feature type="compositionally biased region" description="Basic and acidic residues" evidence="1">
    <location>
        <begin position="331"/>
        <end position="342"/>
    </location>
</feature>
<name>A0A517L403_9PEZI</name>
<proteinExistence type="predicted"/>
<feature type="region of interest" description="Disordered" evidence="1">
    <location>
        <begin position="1"/>
        <end position="29"/>
    </location>
</feature>
<dbReference type="AlphaFoldDB" id="A0A517L403"/>
<gene>
    <name evidence="2" type="ORF">FKW77_009051</name>
</gene>
<dbReference type="GO" id="GO:0005740">
    <property type="term" value="C:mitochondrial envelope"/>
    <property type="evidence" value="ECO:0007669"/>
    <property type="project" value="TreeGrafter"/>
</dbReference>
<dbReference type="InterPro" id="IPR013943">
    <property type="entry name" value="Pet127"/>
</dbReference>
<sequence>MKNTRARPSPEKKSSEFTRRRFAPSTANTSQYQSSIFMFAAVRVPASRTSSQYVCYACRSQRVASLRPWRNLSTDSQTASQAQEDCPLPPNSKPAEALLESKLPPPDNDATKTGEDVQDVQISDSSRENASASSAGLESRRARLKRRIKSLEAAISWSGEGSDQIDGASPKLSASTGNDRDTSELPTSAQTGSDQRHLLRRLWKEKMGSKKNPAPLYTTISDAGVVRTWQAEYAFDGKKFKVEAPNKKAATTKMRTMIIEHLISMPPGVRPTKGKAVVERGTERSRGRVRTRKAIPKDLPVRVRKCGGRTSEESRGMSIKEALTGRRRSKATMEDAHKKDAMDSGLPPHIRSHYKPAEEVATVNASSLEVVPLHIPQSPVPPLSYGLDRVLFNPGVYRLRDPRSRVYNFDPYLERVVPAEEFDFAALKGYKVASTDPTLSNIAAENGLKYFTSTSSLTSVLMTFHFLISQWRPIDISMLSKTFEGLNETNFTTFTRAPTAIILKPKNGGYAIDKDDDGGGNTVLSLVGRSLEKLLTVPRKEFDKYRKSKVTGKSAIESPDTEEAFHYTGIGNVLVRSQLDGYDPRLPGSGIFDIKTRAVLPVRMDVKGKLEVASSYEIKDDHGNFQSFEREYHDMLRAPMLKYSMQARLGRMDGIFVAYHNISRMFGFQYVSLPEIDRAIHGSTDTFRGDQELRASINILQDVLDRASSKFPDQPLRMMFETRPGDHPFMNIFVEPVTFEYLEERAIEKQRRVNEYERAVTDPEGAPASESPGKPTGELTTAVNEQVQEGPEFDDSVKLDSSDSLRKLLTARQAPAEATSSTKSAIQRIQELLAGYSTQEAKEADTASQLAQAQELAVNIIRETSKFRESDVTDARRSTRREELLKLNKANIKLEKSLDALDSKLVPDVANTDYDDQVARLRDVMTRTSEECKSLKSSHYDSSGPILALALTVRNKVNGHYVSGPPDVNRNDEWDIEYSIQEMEDHSKAWEGYDACVARRDNASAMSKDDPEAIEKWYGGHFMRELAKWSRKGAEWRLEQDEIDRSMGRKEVFEPIDKSVIVLDEVQSDDLVKEELGKGVVDEYMTWLFSGKGGSGKKE</sequence>
<feature type="compositionally biased region" description="Basic and acidic residues" evidence="1">
    <location>
        <begin position="276"/>
        <end position="286"/>
    </location>
</feature>
<feature type="compositionally biased region" description="Basic and acidic residues" evidence="1">
    <location>
        <begin position="8"/>
        <end position="19"/>
    </location>
</feature>
<dbReference type="EMBL" id="CP042188">
    <property type="protein sequence ID" value="QDS70363.1"/>
    <property type="molecule type" value="Genomic_DNA"/>
</dbReference>
<feature type="region of interest" description="Disordered" evidence="1">
    <location>
        <begin position="158"/>
        <end position="196"/>
    </location>
</feature>
<protein>
    <recommendedName>
        <fullName evidence="4">Pet127-domain-containing protein</fullName>
    </recommendedName>
</protein>
<feature type="compositionally biased region" description="Polar residues" evidence="1">
    <location>
        <begin position="72"/>
        <end position="83"/>
    </location>
</feature>
<dbReference type="STRING" id="50376.A0A517L403"/>
<evidence type="ECO:0000313" key="3">
    <source>
        <dbReference type="Proteomes" id="UP000316270"/>
    </source>
</evidence>
<feature type="region of interest" description="Disordered" evidence="1">
    <location>
        <begin position="265"/>
        <end position="289"/>
    </location>
</feature>
<dbReference type="PANTHER" id="PTHR31014">
    <property type="entry name" value="MITOCHONDRIAL TRANSLATION SYSTEM COMPONENT PET127-RELATED"/>
    <property type="match status" value="1"/>
</dbReference>
<organism evidence="2 3">
    <name type="scientific">Venturia effusa</name>
    <dbReference type="NCBI Taxonomy" id="50376"/>
    <lineage>
        <taxon>Eukaryota</taxon>
        <taxon>Fungi</taxon>
        <taxon>Dikarya</taxon>
        <taxon>Ascomycota</taxon>
        <taxon>Pezizomycotina</taxon>
        <taxon>Dothideomycetes</taxon>
        <taxon>Pleosporomycetidae</taxon>
        <taxon>Venturiales</taxon>
        <taxon>Venturiaceae</taxon>
        <taxon>Venturia</taxon>
    </lineage>
</organism>
<evidence type="ECO:0008006" key="4">
    <source>
        <dbReference type="Google" id="ProtNLM"/>
    </source>
</evidence>
<evidence type="ECO:0000313" key="2">
    <source>
        <dbReference type="EMBL" id="QDS70363.1"/>
    </source>
</evidence>